<gene>
    <name evidence="4" type="ORF">OSIN01602_LOCUS7032</name>
</gene>
<dbReference type="NCBIfam" id="TIGR00090">
    <property type="entry name" value="rsfS_iojap_ybeB"/>
    <property type="match status" value="1"/>
</dbReference>
<dbReference type="HAMAP" id="MF_01477">
    <property type="entry name" value="Iojap_RsfS"/>
    <property type="match status" value="1"/>
</dbReference>
<proteinExistence type="inferred from homology"/>
<dbReference type="GO" id="GO:0090071">
    <property type="term" value="P:negative regulation of ribosome biogenesis"/>
    <property type="evidence" value="ECO:0007669"/>
    <property type="project" value="TreeGrafter"/>
</dbReference>
<dbReference type="EMBL" id="HBGO01012645">
    <property type="protein sequence ID" value="CAD9333270.1"/>
    <property type="molecule type" value="Transcribed_RNA"/>
</dbReference>
<dbReference type="SUPFAM" id="SSF81301">
    <property type="entry name" value="Nucleotidyltransferase"/>
    <property type="match status" value="1"/>
</dbReference>
<reference evidence="4" key="1">
    <citation type="submission" date="2021-01" db="EMBL/GenBank/DDBJ databases">
        <authorList>
            <person name="Corre E."/>
            <person name="Pelletier E."/>
            <person name="Niang G."/>
            <person name="Scheremetjew M."/>
            <person name="Finn R."/>
            <person name="Kale V."/>
            <person name="Holt S."/>
            <person name="Cochrane G."/>
            <person name="Meng A."/>
            <person name="Brown T."/>
            <person name="Cohen L."/>
        </authorList>
    </citation>
    <scope>NUCLEOTIDE SEQUENCE</scope>
    <source>
        <strain evidence="4">Grunow 1884</strain>
    </source>
</reference>
<dbReference type="Gene3D" id="3.30.460.10">
    <property type="entry name" value="Beta Polymerase, domain 2"/>
    <property type="match status" value="1"/>
</dbReference>
<evidence type="ECO:0000313" key="4">
    <source>
        <dbReference type="EMBL" id="CAD9333270.1"/>
    </source>
</evidence>
<evidence type="ECO:0008006" key="5">
    <source>
        <dbReference type="Google" id="ProtNLM"/>
    </source>
</evidence>
<dbReference type="PANTHER" id="PTHR21043:SF0">
    <property type="entry name" value="MITOCHONDRIAL ASSEMBLY OF RIBOSOMAL LARGE SUBUNIT PROTEIN 1"/>
    <property type="match status" value="1"/>
</dbReference>
<dbReference type="GO" id="GO:0043023">
    <property type="term" value="F:ribosomal large subunit binding"/>
    <property type="evidence" value="ECO:0007669"/>
    <property type="project" value="TreeGrafter"/>
</dbReference>
<dbReference type="InterPro" id="IPR043519">
    <property type="entry name" value="NT_sf"/>
</dbReference>
<comment type="similarity">
    <text evidence="1">Belongs to the Iojap/RsfS family.</text>
</comment>
<evidence type="ECO:0000256" key="2">
    <source>
        <dbReference type="SAM" id="MobiDB-lite"/>
    </source>
</evidence>
<evidence type="ECO:0000256" key="1">
    <source>
        <dbReference type="ARBA" id="ARBA00010574"/>
    </source>
</evidence>
<dbReference type="InterPro" id="IPR004394">
    <property type="entry name" value="Iojap/RsfS/C7orf30"/>
</dbReference>
<feature type="compositionally biased region" description="Acidic residues" evidence="2">
    <location>
        <begin position="254"/>
        <end position="263"/>
    </location>
</feature>
<protein>
    <recommendedName>
        <fullName evidence="5">Ribosome silencing factor</fullName>
    </recommendedName>
</protein>
<name>A0A7S1ZAM7_TRICV</name>
<evidence type="ECO:0000256" key="3">
    <source>
        <dbReference type="SAM" id="SignalP"/>
    </source>
</evidence>
<feature type="signal peptide" evidence="3">
    <location>
        <begin position="1"/>
        <end position="30"/>
    </location>
</feature>
<sequence>MTAKPRRSSVSSSVAVALCLCLSAPDGARAWAPLDGAAQRISHHDGITTALSMAKGKGGRAAAQTDAFIKYMNEPLPTLVDASDVTVPPELDDAAPLVRTIAAAADKRKGVDISALRVSKVTATTSFLVFATGNSRPQNDAIAKAIMDDVEEYHDGRKTRSGGGEGTADSGWILLDYGDVMVHVMTPRSRLFYDVEGQWQRRGGEEMNLNDVLMPEYVMPGSAGAGAGAGVVEGAMEGEGEEEEVQLGGGMAGIDEEDDPFWS</sequence>
<dbReference type="GO" id="GO:0017148">
    <property type="term" value="P:negative regulation of translation"/>
    <property type="evidence" value="ECO:0007669"/>
    <property type="project" value="TreeGrafter"/>
</dbReference>
<keyword evidence="3" id="KW-0732">Signal</keyword>
<dbReference type="Pfam" id="PF02410">
    <property type="entry name" value="RsfS"/>
    <property type="match status" value="1"/>
</dbReference>
<feature type="chain" id="PRO_5031197124" description="Ribosome silencing factor" evidence="3">
    <location>
        <begin position="31"/>
        <end position="263"/>
    </location>
</feature>
<organism evidence="4">
    <name type="scientific">Trieres chinensis</name>
    <name type="common">Marine centric diatom</name>
    <name type="synonym">Odontella sinensis</name>
    <dbReference type="NCBI Taxonomy" id="1514140"/>
    <lineage>
        <taxon>Eukaryota</taxon>
        <taxon>Sar</taxon>
        <taxon>Stramenopiles</taxon>
        <taxon>Ochrophyta</taxon>
        <taxon>Bacillariophyta</taxon>
        <taxon>Mediophyceae</taxon>
        <taxon>Biddulphiophycidae</taxon>
        <taxon>Eupodiscales</taxon>
        <taxon>Parodontellaceae</taxon>
        <taxon>Trieres</taxon>
    </lineage>
</organism>
<dbReference type="PANTHER" id="PTHR21043">
    <property type="entry name" value="IOJAP SUPERFAMILY ORTHOLOG"/>
    <property type="match status" value="1"/>
</dbReference>
<accession>A0A7S1ZAM7</accession>
<dbReference type="AlphaFoldDB" id="A0A7S1ZAM7"/>
<feature type="region of interest" description="Disordered" evidence="2">
    <location>
        <begin position="243"/>
        <end position="263"/>
    </location>
</feature>